<reference evidence="1 2" key="1">
    <citation type="submission" date="2018-08" db="EMBL/GenBank/DDBJ databases">
        <title>Draft genome sequence of Pseudoalteromonas donghaensis HJ51.</title>
        <authorList>
            <person name="Oh J."/>
            <person name="Roh D."/>
        </authorList>
    </citation>
    <scope>NUCLEOTIDE SEQUENCE [LARGE SCALE GENOMIC DNA]</scope>
    <source>
        <strain evidence="1 2">HJ51</strain>
    </source>
</reference>
<dbReference type="Proteomes" id="UP000264605">
    <property type="component" value="Chromosome"/>
</dbReference>
<name>A0AAD0S034_9GAMM</name>
<sequence length="140" mass="15914">MRTTITIYILFLSVFIVACDRQSIDEPQTSATCEKNTHCQFANGVEIWLPNSVISPEIPFSINLKLPSNAYNVSAKLEGVTMYMGYIPLQFTQKGSYWSAQTMVGVCSEPVMTWKMTVVFTDAQNRQQSVFYYFDSRHAV</sequence>
<dbReference type="KEGG" id="pdj:D0907_09410"/>
<dbReference type="AlphaFoldDB" id="A0AAD0S034"/>
<evidence type="ECO:0000313" key="1">
    <source>
        <dbReference type="EMBL" id="AXV65477.1"/>
    </source>
</evidence>
<protein>
    <recommendedName>
        <fullName evidence="3">Lipoprotein</fullName>
    </recommendedName>
</protein>
<accession>A0AAD0S034</accession>
<proteinExistence type="predicted"/>
<gene>
    <name evidence="1" type="ORF">D0907_09410</name>
</gene>
<dbReference type="RefSeq" id="WP_118844378.1">
    <property type="nucleotide sequence ID" value="NZ_CP032090.1"/>
</dbReference>
<dbReference type="EMBL" id="CP032090">
    <property type="protein sequence ID" value="AXV65477.1"/>
    <property type="molecule type" value="Genomic_DNA"/>
</dbReference>
<evidence type="ECO:0008006" key="3">
    <source>
        <dbReference type="Google" id="ProtNLM"/>
    </source>
</evidence>
<dbReference type="GeneID" id="99505676"/>
<organism evidence="1 2">
    <name type="scientific">Pseudoalteromonas lipolytica</name>
    <dbReference type="NCBI Taxonomy" id="570156"/>
    <lineage>
        <taxon>Bacteria</taxon>
        <taxon>Pseudomonadati</taxon>
        <taxon>Pseudomonadota</taxon>
        <taxon>Gammaproteobacteria</taxon>
        <taxon>Alteromonadales</taxon>
        <taxon>Pseudoalteromonadaceae</taxon>
        <taxon>Pseudoalteromonas</taxon>
    </lineage>
</organism>
<evidence type="ECO:0000313" key="2">
    <source>
        <dbReference type="Proteomes" id="UP000264605"/>
    </source>
</evidence>
<dbReference type="PROSITE" id="PS51257">
    <property type="entry name" value="PROKAR_LIPOPROTEIN"/>
    <property type="match status" value="1"/>
</dbReference>